<dbReference type="RefSeq" id="WP_119705525.1">
    <property type="nucleotide sequence ID" value="NZ_JBHSOI010000002.1"/>
</dbReference>
<dbReference type="FunFam" id="1.10.630.10:FF:000040">
    <property type="entry name" value="Bifunctional cytochrome P450/NADPH--P450 reductase"/>
    <property type="match status" value="1"/>
</dbReference>
<dbReference type="GO" id="GO:0005506">
    <property type="term" value="F:iron ion binding"/>
    <property type="evidence" value="ECO:0007669"/>
    <property type="project" value="InterPro"/>
</dbReference>
<keyword evidence="13 17" id="KW-0560">Oxidoreductase</keyword>
<reference evidence="19 20" key="1">
    <citation type="submission" date="2018-08" db="EMBL/GenBank/DDBJ databases">
        <title>Aeromicrobium sp. M2KJ-4, whole genome shotgun sequence.</title>
        <authorList>
            <person name="Tuo L."/>
        </authorList>
    </citation>
    <scope>NUCLEOTIDE SEQUENCE [LARGE SCALE GENOMIC DNA]</scope>
    <source>
        <strain evidence="19 20">M2KJ-4</strain>
    </source>
</reference>
<dbReference type="AlphaFoldDB" id="A0A371P5Y3"/>
<dbReference type="GO" id="GO:0004497">
    <property type="term" value="F:monooxygenase activity"/>
    <property type="evidence" value="ECO:0007669"/>
    <property type="project" value="UniProtKB-KW"/>
</dbReference>
<dbReference type="PANTHER" id="PTHR24305">
    <property type="entry name" value="CYTOCHROME P450"/>
    <property type="match status" value="1"/>
</dbReference>
<evidence type="ECO:0000256" key="16">
    <source>
        <dbReference type="PIRSR" id="PIRSR602401-1"/>
    </source>
</evidence>
<dbReference type="PRINTS" id="PR00463">
    <property type="entry name" value="EP450I"/>
</dbReference>
<evidence type="ECO:0000256" key="15">
    <source>
        <dbReference type="ARBA" id="ARBA00023033"/>
    </source>
</evidence>
<dbReference type="GO" id="GO:0016705">
    <property type="term" value="F:oxidoreductase activity, acting on paired donors, with incorporation or reduction of molecular oxygen"/>
    <property type="evidence" value="ECO:0007669"/>
    <property type="project" value="InterPro"/>
</dbReference>
<name>A0A371P5Y3_9ACTN</name>
<feature type="compositionally biased region" description="Low complexity" evidence="18">
    <location>
        <begin position="465"/>
        <end position="477"/>
    </location>
</feature>
<organism evidence="19 20">
    <name type="scientific">Aeromicrobium endophyticum</name>
    <dbReference type="NCBI Taxonomy" id="2292704"/>
    <lineage>
        <taxon>Bacteria</taxon>
        <taxon>Bacillati</taxon>
        <taxon>Actinomycetota</taxon>
        <taxon>Actinomycetes</taxon>
        <taxon>Propionibacteriales</taxon>
        <taxon>Nocardioidaceae</taxon>
        <taxon>Aeromicrobium</taxon>
    </lineage>
</organism>
<evidence type="ECO:0000256" key="13">
    <source>
        <dbReference type="ARBA" id="ARBA00023002"/>
    </source>
</evidence>
<evidence type="ECO:0000256" key="17">
    <source>
        <dbReference type="RuleBase" id="RU000461"/>
    </source>
</evidence>
<evidence type="ECO:0000256" key="8">
    <source>
        <dbReference type="ARBA" id="ARBA00022630"/>
    </source>
</evidence>
<keyword evidence="15 17" id="KW-0503">Monooxygenase</keyword>
<comment type="similarity">
    <text evidence="5 17">Belongs to the cytochrome P450 family.</text>
</comment>
<keyword evidence="8" id="KW-0285">Flavoprotein</keyword>
<feature type="region of interest" description="Disordered" evidence="18">
    <location>
        <begin position="465"/>
        <end position="512"/>
    </location>
</feature>
<evidence type="ECO:0000256" key="10">
    <source>
        <dbReference type="ARBA" id="ARBA00022723"/>
    </source>
</evidence>
<dbReference type="PROSITE" id="PS00086">
    <property type="entry name" value="CYTOCHROME_P450"/>
    <property type="match status" value="1"/>
</dbReference>
<dbReference type="Proteomes" id="UP000265581">
    <property type="component" value="Unassembled WGS sequence"/>
</dbReference>
<evidence type="ECO:0000256" key="14">
    <source>
        <dbReference type="ARBA" id="ARBA00023004"/>
    </source>
</evidence>
<dbReference type="InterPro" id="IPR001128">
    <property type="entry name" value="Cyt_P450"/>
</dbReference>
<dbReference type="Pfam" id="PF00067">
    <property type="entry name" value="p450"/>
    <property type="match status" value="1"/>
</dbReference>
<evidence type="ECO:0000256" key="11">
    <source>
        <dbReference type="ARBA" id="ARBA00022827"/>
    </source>
</evidence>
<keyword evidence="12" id="KW-0521">NADP</keyword>
<comment type="caution">
    <text evidence="19">The sequence shown here is derived from an EMBL/GenBank/DDBJ whole genome shotgun (WGS) entry which is preliminary data.</text>
</comment>
<dbReference type="InterPro" id="IPR036396">
    <property type="entry name" value="Cyt_P450_sf"/>
</dbReference>
<feature type="binding site" description="axial binding residue" evidence="16">
    <location>
        <position position="412"/>
    </location>
    <ligand>
        <name>heme</name>
        <dbReference type="ChEBI" id="CHEBI:30413"/>
    </ligand>
    <ligandPart>
        <name>Fe</name>
        <dbReference type="ChEBI" id="CHEBI:18248"/>
    </ligandPart>
</feature>
<keyword evidence="14 16" id="KW-0408">Iron</keyword>
<evidence type="ECO:0000256" key="4">
    <source>
        <dbReference type="ARBA" id="ARBA00010018"/>
    </source>
</evidence>
<evidence type="ECO:0000256" key="6">
    <source>
        <dbReference type="ARBA" id="ARBA00022448"/>
    </source>
</evidence>
<sequence>MRNDWGGQKFPHPAGRKPIAGDALGADPLKPLQSTLRRSVGLGPIFELKIFDQKFVVVAGAELAAELADESRFEKALSPALVALREFAGAGLFTAYNDETDWALAHDLLRPAFTRDAMRSYHPIMLAAARELFDQWDAATGPVDVSADMTKLTMETISRTSFSTDFGSFTRDEPHPFIPAMIAALRAGQRKGTLNSMPGAAVMAKRIDKRNAHHLAYVDNLLDEIISARRASPDVDDHDLLGIMLHTPHPETGERLDDVNIRHQILTFLVAGHETTSGALSFALYYLSRDPALLARAHEEVDTILGPDRDVEPTFEQVPKFRFLRRVLDEGLRLWPTAPAYARSPREVTTLSSGHVMRPQDWALVLLPAVHRDRTVWGDTADEFDPDRFLPENSRGRPTHTYKPFGTGERSCIGRQFALHEAILVLARMLHRYELTHDPSYELSITERLTLMPEGFELGLRLRTPSAGGAASAPGAGDQSEPSRTCPASSSDQSGLNATSQGCPSGSATYPE</sequence>
<evidence type="ECO:0000256" key="2">
    <source>
        <dbReference type="ARBA" id="ARBA00001971"/>
    </source>
</evidence>
<keyword evidence="9" id="KW-0288">FMN</keyword>
<dbReference type="PRINTS" id="PR00385">
    <property type="entry name" value="P450"/>
</dbReference>
<evidence type="ECO:0000256" key="18">
    <source>
        <dbReference type="SAM" id="MobiDB-lite"/>
    </source>
</evidence>
<keyword evidence="11" id="KW-0274">FAD</keyword>
<dbReference type="Gene3D" id="1.10.630.10">
    <property type="entry name" value="Cytochrome P450"/>
    <property type="match status" value="1"/>
</dbReference>
<keyword evidence="6" id="KW-0813">Transport</keyword>
<evidence type="ECO:0000256" key="1">
    <source>
        <dbReference type="ARBA" id="ARBA00001917"/>
    </source>
</evidence>
<comment type="cofactor">
    <cofactor evidence="3">
        <name>FAD</name>
        <dbReference type="ChEBI" id="CHEBI:57692"/>
    </cofactor>
</comment>
<accession>A0A371P5Y3</accession>
<evidence type="ECO:0000256" key="12">
    <source>
        <dbReference type="ARBA" id="ARBA00022857"/>
    </source>
</evidence>
<evidence type="ECO:0000256" key="9">
    <source>
        <dbReference type="ARBA" id="ARBA00022643"/>
    </source>
</evidence>
<feature type="compositionally biased region" description="Polar residues" evidence="18">
    <location>
        <begin position="480"/>
        <end position="512"/>
    </location>
</feature>
<evidence type="ECO:0000256" key="3">
    <source>
        <dbReference type="ARBA" id="ARBA00001974"/>
    </source>
</evidence>
<proteinExistence type="inferred from homology"/>
<protein>
    <submittedName>
        <fullName evidence="19">Cytochrome P450</fullName>
    </submittedName>
</protein>
<comment type="cofactor">
    <cofactor evidence="2 16">
        <name>heme</name>
        <dbReference type="ChEBI" id="CHEBI:30413"/>
    </cofactor>
</comment>
<dbReference type="OrthoDB" id="7376058at2"/>
<evidence type="ECO:0000313" key="20">
    <source>
        <dbReference type="Proteomes" id="UP000265581"/>
    </source>
</evidence>
<evidence type="ECO:0000256" key="5">
    <source>
        <dbReference type="ARBA" id="ARBA00010617"/>
    </source>
</evidence>
<gene>
    <name evidence="19" type="ORF">DX116_17845</name>
</gene>
<dbReference type="GO" id="GO:0020037">
    <property type="term" value="F:heme binding"/>
    <property type="evidence" value="ECO:0007669"/>
    <property type="project" value="InterPro"/>
</dbReference>
<dbReference type="EMBL" id="QUBR01000002">
    <property type="protein sequence ID" value="REK70940.1"/>
    <property type="molecule type" value="Genomic_DNA"/>
</dbReference>
<dbReference type="SUPFAM" id="SSF48264">
    <property type="entry name" value="Cytochrome P450"/>
    <property type="match status" value="1"/>
</dbReference>
<evidence type="ECO:0000256" key="7">
    <source>
        <dbReference type="ARBA" id="ARBA00022617"/>
    </source>
</evidence>
<evidence type="ECO:0000313" key="19">
    <source>
        <dbReference type="EMBL" id="REK70940.1"/>
    </source>
</evidence>
<keyword evidence="7 16" id="KW-0349">Heme</keyword>
<comment type="cofactor">
    <cofactor evidence="1">
        <name>FMN</name>
        <dbReference type="ChEBI" id="CHEBI:58210"/>
    </cofactor>
</comment>
<keyword evidence="20" id="KW-1185">Reference proteome</keyword>
<dbReference type="InterPro" id="IPR002401">
    <property type="entry name" value="Cyt_P450_E_grp-I"/>
</dbReference>
<dbReference type="PANTHER" id="PTHR24305:SF166">
    <property type="entry name" value="CYTOCHROME P450 12A4, MITOCHONDRIAL-RELATED"/>
    <property type="match status" value="1"/>
</dbReference>
<keyword evidence="10 16" id="KW-0479">Metal-binding</keyword>
<dbReference type="InterPro" id="IPR050121">
    <property type="entry name" value="Cytochrome_P450_monoxygenase"/>
</dbReference>
<dbReference type="CDD" id="cd11068">
    <property type="entry name" value="CYP120A1"/>
    <property type="match status" value="1"/>
</dbReference>
<comment type="similarity">
    <text evidence="4">In the N-terminal section; belongs to the cytochrome P450 family.</text>
</comment>
<dbReference type="InterPro" id="IPR017972">
    <property type="entry name" value="Cyt_P450_CS"/>
</dbReference>